<accession>A0AAP2D7T7</accession>
<dbReference type="GO" id="GO:0000160">
    <property type="term" value="P:phosphorelay signal transduction system"/>
    <property type="evidence" value="ECO:0007669"/>
    <property type="project" value="InterPro"/>
</dbReference>
<comment type="caution">
    <text evidence="3">The sequence shown here is derived from an EMBL/GenBank/DDBJ whole genome shotgun (WGS) entry which is preliminary data.</text>
</comment>
<organism evidence="3 4">
    <name type="scientific">Dawidia soli</name>
    <dbReference type="NCBI Taxonomy" id="2782352"/>
    <lineage>
        <taxon>Bacteria</taxon>
        <taxon>Pseudomonadati</taxon>
        <taxon>Bacteroidota</taxon>
        <taxon>Cytophagia</taxon>
        <taxon>Cytophagales</taxon>
        <taxon>Chryseotaleaceae</taxon>
        <taxon>Dawidia</taxon>
    </lineage>
</organism>
<evidence type="ECO:0000313" key="4">
    <source>
        <dbReference type="Proteomes" id="UP001319180"/>
    </source>
</evidence>
<dbReference type="Proteomes" id="UP001319180">
    <property type="component" value="Unassembled WGS sequence"/>
</dbReference>
<dbReference type="Gene3D" id="3.40.50.2300">
    <property type="match status" value="1"/>
</dbReference>
<dbReference type="PROSITE" id="PS50110">
    <property type="entry name" value="RESPONSE_REGULATORY"/>
    <property type="match status" value="1"/>
</dbReference>
<name>A0AAP2D7T7_9BACT</name>
<keyword evidence="1" id="KW-0597">Phosphoprotein</keyword>
<keyword evidence="4" id="KW-1185">Reference proteome</keyword>
<evidence type="ECO:0000259" key="2">
    <source>
        <dbReference type="PROSITE" id="PS50110"/>
    </source>
</evidence>
<proteinExistence type="predicted"/>
<evidence type="ECO:0000256" key="1">
    <source>
        <dbReference type="PROSITE-ProRule" id="PRU00169"/>
    </source>
</evidence>
<dbReference type="AlphaFoldDB" id="A0AAP2D7T7"/>
<feature type="modified residue" description="4-aspartylphosphate" evidence="1">
    <location>
        <position position="52"/>
    </location>
</feature>
<dbReference type="SMART" id="SM00448">
    <property type="entry name" value="REC"/>
    <property type="match status" value="1"/>
</dbReference>
<sequence length="111" mass="12643">MKRILIIDDEEDLCVLMRAYLQPLQFDVHLAFTLRDGLQKARDLSPDILFLDNNLPDGLGWDTVGQLLTLLPHSKINLMSAFTHLPLELENIPSVKFLEKPISLSTLKSFL</sequence>
<feature type="domain" description="Response regulatory" evidence="2">
    <location>
        <begin position="3"/>
        <end position="111"/>
    </location>
</feature>
<evidence type="ECO:0000313" key="3">
    <source>
        <dbReference type="EMBL" id="MBT1686687.1"/>
    </source>
</evidence>
<gene>
    <name evidence="3" type="ORF">KK078_08975</name>
</gene>
<dbReference type="EMBL" id="JAHESC010000010">
    <property type="protein sequence ID" value="MBT1686687.1"/>
    <property type="molecule type" value="Genomic_DNA"/>
</dbReference>
<dbReference type="CDD" id="cd00156">
    <property type="entry name" value="REC"/>
    <property type="match status" value="1"/>
</dbReference>
<dbReference type="InterPro" id="IPR001789">
    <property type="entry name" value="Sig_transdc_resp-reg_receiver"/>
</dbReference>
<dbReference type="RefSeq" id="WP_254089924.1">
    <property type="nucleotide sequence ID" value="NZ_JAHESC010000010.1"/>
</dbReference>
<dbReference type="Pfam" id="PF00072">
    <property type="entry name" value="Response_reg"/>
    <property type="match status" value="1"/>
</dbReference>
<reference evidence="3 4" key="1">
    <citation type="submission" date="2021-05" db="EMBL/GenBank/DDBJ databases">
        <title>A Polyphasic approach of four new species of the genus Ohtaekwangia: Ohtaekwangia histidinii sp. nov., Ohtaekwangia cretensis sp. nov., Ohtaekwangia indiensis sp. nov., Ohtaekwangia reichenbachii sp. nov. from diverse environment.</title>
        <authorList>
            <person name="Octaviana S."/>
        </authorList>
    </citation>
    <scope>NUCLEOTIDE SEQUENCE [LARGE SCALE GENOMIC DNA]</scope>
    <source>
        <strain evidence="3 4">PWU37</strain>
    </source>
</reference>
<dbReference type="InterPro" id="IPR011006">
    <property type="entry name" value="CheY-like_superfamily"/>
</dbReference>
<dbReference type="SUPFAM" id="SSF52172">
    <property type="entry name" value="CheY-like"/>
    <property type="match status" value="1"/>
</dbReference>
<protein>
    <submittedName>
        <fullName evidence="3">Response regulator</fullName>
    </submittedName>
</protein>